<feature type="compositionally biased region" description="Low complexity" evidence="1">
    <location>
        <begin position="222"/>
        <end position="235"/>
    </location>
</feature>
<dbReference type="Proteomes" id="UP001500889">
    <property type="component" value="Chromosome A"/>
</dbReference>
<dbReference type="AlphaFoldDB" id="A0AAU9FWS7"/>
<feature type="region of interest" description="Disordered" evidence="1">
    <location>
        <begin position="117"/>
        <end position="141"/>
    </location>
</feature>
<keyword evidence="3" id="KW-1185">Reference proteome</keyword>
<organism evidence="2 3">
    <name type="scientific">Drosophila madeirensis</name>
    <name type="common">Fruit fly</name>
    <dbReference type="NCBI Taxonomy" id="30013"/>
    <lineage>
        <taxon>Eukaryota</taxon>
        <taxon>Metazoa</taxon>
        <taxon>Ecdysozoa</taxon>
        <taxon>Arthropoda</taxon>
        <taxon>Hexapoda</taxon>
        <taxon>Insecta</taxon>
        <taxon>Pterygota</taxon>
        <taxon>Neoptera</taxon>
        <taxon>Endopterygota</taxon>
        <taxon>Diptera</taxon>
        <taxon>Brachycera</taxon>
        <taxon>Muscomorpha</taxon>
        <taxon>Ephydroidea</taxon>
        <taxon>Drosophilidae</taxon>
        <taxon>Drosophila</taxon>
        <taxon>Sophophora</taxon>
    </lineage>
</organism>
<feature type="region of interest" description="Disordered" evidence="1">
    <location>
        <begin position="278"/>
        <end position="305"/>
    </location>
</feature>
<protein>
    <submittedName>
        <fullName evidence="2">Uncharacterized protein</fullName>
    </submittedName>
</protein>
<reference evidence="2 3" key="1">
    <citation type="submission" date="2024-02" db="EMBL/GenBank/DDBJ databases">
        <title>A chromosome-level genome assembly of Drosophila madeirensis, a fruit fly species endemic to Madeira island.</title>
        <authorList>
            <person name="Tomihara K."/>
            <person name="Llopart A."/>
            <person name="Yamamoto D."/>
        </authorList>
    </citation>
    <scope>NUCLEOTIDE SEQUENCE [LARGE SCALE GENOMIC DNA]</scope>
    <source>
        <strain evidence="2 3">RF1</strain>
    </source>
</reference>
<evidence type="ECO:0000313" key="3">
    <source>
        <dbReference type="Proteomes" id="UP001500889"/>
    </source>
</evidence>
<gene>
    <name evidence="2" type="ORF">DMAD_00551</name>
</gene>
<feature type="region of interest" description="Disordered" evidence="1">
    <location>
        <begin position="217"/>
        <end position="256"/>
    </location>
</feature>
<feature type="compositionally biased region" description="Basic and acidic residues" evidence="1">
    <location>
        <begin position="118"/>
        <end position="129"/>
    </location>
</feature>
<evidence type="ECO:0000313" key="2">
    <source>
        <dbReference type="EMBL" id="BFG00595.1"/>
    </source>
</evidence>
<dbReference type="EMBL" id="AP029266">
    <property type="protein sequence ID" value="BFG00595.1"/>
    <property type="molecule type" value="Genomic_DNA"/>
</dbReference>
<accession>A0AAU9FWS7</accession>
<feature type="compositionally biased region" description="Low complexity" evidence="1">
    <location>
        <begin position="130"/>
        <end position="141"/>
    </location>
</feature>
<proteinExistence type="predicted"/>
<sequence length="305" mass="34147">MSTKTLKFGFLNQIHKLFGSTCIRNFQKFAVKPVRPTPERCSNDGPLQRVLRQIQTIPRPSYLGFHAARDIKPEEIPKLHAARRNAASATTFCGPPRRDMSQTMLSSFKTTLCASRGVAEKERSKRQRESSTSSLAMQSSTMRRVVTSLNVADLQATRDKLMKLLRRKEQRQSAPIDTTVSAIRINSPENAGSRSYRRIRVQSSWPQLNVDRGQSNVKLFGSHSRPSVKVSRSVRPPQPAKRAQNDLASDVPSGVDVKSADSRFDRFDNKNLKLDNNRKLLTARKPAKRSASGSVYPLKKVSSSA</sequence>
<evidence type="ECO:0000256" key="1">
    <source>
        <dbReference type="SAM" id="MobiDB-lite"/>
    </source>
</evidence>
<name>A0AAU9FWS7_DROMD</name>